<dbReference type="GO" id="GO:0000150">
    <property type="term" value="F:DNA strand exchange activity"/>
    <property type="evidence" value="ECO:0007669"/>
    <property type="project" value="InterPro"/>
</dbReference>
<dbReference type="SUPFAM" id="SSF53041">
    <property type="entry name" value="Resolvase-like"/>
    <property type="match status" value="1"/>
</dbReference>
<evidence type="ECO:0000256" key="3">
    <source>
        <dbReference type="ARBA" id="ARBA00023172"/>
    </source>
</evidence>
<evidence type="ECO:0000256" key="1">
    <source>
        <dbReference type="ARBA" id="ARBA00022908"/>
    </source>
</evidence>
<evidence type="ECO:0000313" key="9">
    <source>
        <dbReference type="EMBL" id="SFA38007.1"/>
    </source>
</evidence>
<dbReference type="EMBL" id="FOJS01000001">
    <property type="protein sequence ID" value="SFA38007.1"/>
    <property type="molecule type" value="Genomic_DNA"/>
</dbReference>
<dbReference type="InterPro" id="IPR036162">
    <property type="entry name" value="Resolvase-like_N_sf"/>
</dbReference>
<dbReference type="PANTHER" id="PTHR30461:SF23">
    <property type="entry name" value="DNA RECOMBINASE-RELATED"/>
    <property type="match status" value="1"/>
</dbReference>
<name>A0A1I0SEY7_9BACL</name>
<dbReference type="InterPro" id="IPR050639">
    <property type="entry name" value="SSR_resolvase"/>
</dbReference>
<dbReference type="InterPro" id="IPR006118">
    <property type="entry name" value="Recombinase_CS"/>
</dbReference>
<sequence>MPALLFSRRRNTLRTALYIRVSTEDQAREGYSIQAQKNKLEAYCVSQGWDIAGFYVDDGYSAKDLERPEMKRMIKHIKQGLIDCVLVYRLDRLTRSVLDLYKLLELFEKHDCKFKSATEVYDTTTAMGRMFITIVAALAQWERENLAERVRVGLQEKARQGKWVTNKAPFGYEIDRENDTLKIIEEEAAVVRKIFDLYISGKGMSKIAVELNKSQIRTKSGFGWCDSKIKYILKNPVYIGTMRYNYRVNQENYFEVKNAVPAIISEETFEKAQKIMNKRSKVHPKAATSEFIFSGIARCARCGGPLSGKHGYSKRKTKTHKLKTYYCYNRRYGLCDLPYMSERFIEQQFLKFIETIKIQDEILDDLQHNDEDDSKERIKAIQNELKSIEKRRAKWQYAWVNEIISDDDFAQRMKEENEKEEELKKELEKIQPKQGKMLPIDKLKELAKNIRNNWEYMEPLEKKSLLQMIVKKLVIDKISRQPKPESVKIVDIEFY</sequence>
<dbReference type="Pfam" id="PF13408">
    <property type="entry name" value="Zn_ribbon_recom"/>
    <property type="match status" value="1"/>
</dbReference>
<dbReference type="Gene3D" id="3.90.1750.20">
    <property type="entry name" value="Putative Large Serine Recombinase, Chain B, Domain 2"/>
    <property type="match status" value="1"/>
</dbReference>
<accession>A0A1I0SEY7</accession>
<keyword evidence="3" id="KW-0233">DNA recombination</keyword>
<organism evidence="9 10">
    <name type="scientific">Parageobacillus thermantarcticus</name>
    <dbReference type="NCBI Taxonomy" id="186116"/>
    <lineage>
        <taxon>Bacteria</taxon>
        <taxon>Bacillati</taxon>
        <taxon>Bacillota</taxon>
        <taxon>Bacilli</taxon>
        <taxon>Bacillales</taxon>
        <taxon>Anoxybacillaceae</taxon>
        <taxon>Parageobacillus</taxon>
    </lineage>
</organism>
<dbReference type="InterPro" id="IPR011109">
    <property type="entry name" value="DNA_bind_recombinase_dom"/>
</dbReference>
<dbReference type="InterPro" id="IPR038109">
    <property type="entry name" value="DNA_bind_recomb_sf"/>
</dbReference>
<feature type="domain" description="Resolvase/invertase-type recombinase catalytic" evidence="7">
    <location>
        <begin position="14"/>
        <end position="161"/>
    </location>
</feature>
<evidence type="ECO:0000259" key="7">
    <source>
        <dbReference type="PROSITE" id="PS51736"/>
    </source>
</evidence>
<evidence type="ECO:0000256" key="5">
    <source>
        <dbReference type="PROSITE-ProRule" id="PRU10137"/>
    </source>
</evidence>
<dbReference type="GO" id="GO:0015074">
    <property type="term" value="P:DNA integration"/>
    <property type="evidence" value="ECO:0007669"/>
    <property type="project" value="UniProtKB-KW"/>
</dbReference>
<keyword evidence="2" id="KW-0238">DNA-binding</keyword>
<dbReference type="AlphaFoldDB" id="A0A1I0SEY7"/>
<dbReference type="InterPro" id="IPR025827">
    <property type="entry name" value="Zn_ribbon_recom_dom"/>
</dbReference>
<reference evidence="10" key="1">
    <citation type="submission" date="2016-10" db="EMBL/GenBank/DDBJ databases">
        <authorList>
            <person name="Varghese N."/>
            <person name="Submissions S."/>
        </authorList>
    </citation>
    <scope>NUCLEOTIDE SEQUENCE [LARGE SCALE GENOMIC DNA]</scope>
    <source>
        <strain evidence="10">M1</strain>
    </source>
</reference>
<dbReference type="GO" id="GO:0003677">
    <property type="term" value="F:DNA binding"/>
    <property type="evidence" value="ECO:0007669"/>
    <property type="project" value="UniProtKB-KW"/>
</dbReference>
<keyword evidence="6" id="KW-0175">Coiled coil</keyword>
<dbReference type="PROSITE" id="PS51737">
    <property type="entry name" value="RECOMBINASE_DNA_BIND"/>
    <property type="match status" value="1"/>
</dbReference>
<dbReference type="Pfam" id="PF07508">
    <property type="entry name" value="Recombinase"/>
    <property type="match status" value="1"/>
</dbReference>
<dbReference type="SMART" id="SM00857">
    <property type="entry name" value="Resolvase"/>
    <property type="match status" value="1"/>
</dbReference>
<dbReference type="STRING" id="186116.SAMN05192569_10015"/>
<dbReference type="CDD" id="cd00338">
    <property type="entry name" value="Ser_Recombinase"/>
    <property type="match status" value="1"/>
</dbReference>
<feature type="coiled-coil region" evidence="6">
    <location>
        <begin position="371"/>
        <end position="433"/>
    </location>
</feature>
<dbReference type="Proteomes" id="UP000198650">
    <property type="component" value="Unassembled WGS sequence"/>
</dbReference>
<dbReference type="PROSITE" id="PS00397">
    <property type="entry name" value="RECOMBINASES_1"/>
    <property type="match status" value="1"/>
</dbReference>
<evidence type="ECO:0000259" key="8">
    <source>
        <dbReference type="PROSITE" id="PS51737"/>
    </source>
</evidence>
<evidence type="ECO:0000256" key="2">
    <source>
        <dbReference type="ARBA" id="ARBA00023125"/>
    </source>
</evidence>
<evidence type="ECO:0000256" key="4">
    <source>
        <dbReference type="PIRSR" id="PIRSR606118-50"/>
    </source>
</evidence>
<dbReference type="Pfam" id="PF00239">
    <property type="entry name" value="Resolvase"/>
    <property type="match status" value="1"/>
</dbReference>
<gene>
    <name evidence="9" type="ORF">SAMN05192569_10015</name>
</gene>
<feature type="active site" description="O-(5'-phospho-DNA)-serine intermediate" evidence="4 5">
    <location>
        <position position="22"/>
    </location>
</feature>
<proteinExistence type="predicted"/>
<keyword evidence="10" id="KW-1185">Reference proteome</keyword>
<keyword evidence="1" id="KW-0229">DNA integration</keyword>
<dbReference type="Gene3D" id="3.40.50.1390">
    <property type="entry name" value="Resolvase, N-terminal catalytic domain"/>
    <property type="match status" value="1"/>
</dbReference>
<dbReference type="InterPro" id="IPR006119">
    <property type="entry name" value="Resolv_N"/>
</dbReference>
<feature type="domain" description="Recombinase" evidence="8">
    <location>
        <begin position="169"/>
        <end position="282"/>
    </location>
</feature>
<dbReference type="PROSITE" id="PS51736">
    <property type="entry name" value="RECOMBINASES_3"/>
    <property type="match status" value="1"/>
</dbReference>
<evidence type="ECO:0000313" key="10">
    <source>
        <dbReference type="Proteomes" id="UP000198650"/>
    </source>
</evidence>
<evidence type="ECO:0000256" key="6">
    <source>
        <dbReference type="SAM" id="Coils"/>
    </source>
</evidence>
<protein>
    <submittedName>
        <fullName evidence="9">Site-specific DNA recombinase</fullName>
    </submittedName>
</protein>
<dbReference type="PANTHER" id="PTHR30461">
    <property type="entry name" value="DNA-INVERTASE FROM LAMBDOID PROPHAGE"/>
    <property type="match status" value="1"/>
</dbReference>